<sequence length="130" mass="15310">MIVLLLITLQGIMHALECLHDYHVIKGADPRERDHNEMWHVWDALVWVMVHFTIGLAAGNLWLFFTGLAWRWLELQAVLNRLRGKDWTYLGNGFVDRYTKKYFPGWWSLSVKLAVVLLFIFLSITHEMAL</sequence>
<evidence type="ECO:0000313" key="2">
    <source>
        <dbReference type="EMBL" id="CAB4139162.1"/>
    </source>
</evidence>
<protein>
    <submittedName>
        <fullName evidence="2">Uncharacterized protein</fullName>
    </submittedName>
</protein>
<keyword evidence="1" id="KW-0472">Membrane</keyword>
<proteinExistence type="predicted"/>
<gene>
    <name evidence="2" type="ORF">UFOVP350_46</name>
</gene>
<keyword evidence="1" id="KW-0812">Transmembrane</keyword>
<feature type="transmembrane region" description="Helical" evidence="1">
    <location>
        <begin position="106"/>
        <end position="124"/>
    </location>
</feature>
<keyword evidence="1" id="KW-1133">Transmembrane helix</keyword>
<feature type="transmembrane region" description="Helical" evidence="1">
    <location>
        <begin position="39"/>
        <end position="65"/>
    </location>
</feature>
<organism evidence="2">
    <name type="scientific">uncultured Caudovirales phage</name>
    <dbReference type="NCBI Taxonomy" id="2100421"/>
    <lineage>
        <taxon>Viruses</taxon>
        <taxon>Duplodnaviria</taxon>
        <taxon>Heunggongvirae</taxon>
        <taxon>Uroviricota</taxon>
        <taxon>Caudoviricetes</taxon>
        <taxon>Peduoviridae</taxon>
        <taxon>Maltschvirus</taxon>
        <taxon>Maltschvirus maltsch</taxon>
    </lineage>
</organism>
<accession>A0A6J5LZ36</accession>
<dbReference type="EMBL" id="LR796362">
    <property type="protein sequence ID" value="CAB4139162.1"/>
    <property type="molecule type" value="Genomic_DNA"/>
</dbReference>
<evidence type="ECO:0000256" key="1">
    <source>
        <dbReference type="SAM" id="Phobius"/>
    </source>
</evidence>
<reference evidence="2" key="1">
    <citation type="submission" date="2020-04" db="EMBL/GenBank/DDBJ databases">
        <authorList>
            <person name="Chiriac C."/>
            <person name="Salcher M."/>
            <person name="Ghai R."/>
            <person name="Kavagutti S V."/>
        </authorList>
    </citation>
    <scope>NUCLEOTIDE SEQUENCE</scope>
</reference>
<name>A0A6J5LZ36_9CAUD</name>